<reference evidence="1 2" key="1">
    <citation type="journal article" date="2012" name="J. Bacteriol.">
        <title>Complete Genome Sequence of the Naphthalene-Degrading Pseudomonas putida Strain ND6.</title>
        <authorList>
            <person name="Li S."/>
            <person name="Zhao H."/>
            <person name="Li Y."/>
            <person name="Niu S."/>
            <person name="Cai B."/>
        </authorList>
    </citation>
    <scope>NUCLEOTIDE SEQUENCE [LARGE SCALE GENOMIC DNA]</scope>
    <source>
        <strain evidence="1 2">ND6</strain>
    </source>
</reference>
<dbReference type="KEGG" id="ppi:YSA_01234"/>
<evidence type="ECO:0000313" key="2">
    <source>
        <dbReference type="Proteomes" id="UP000005268"/>
    </source>
</evidence>
<accession>I3UPM5</accession>
<protein>
    <submittedName>
        <fullName evidence="1">Uncharacterized protein</fullName>
    </submittedName>
</protein>
<dbReference type="AlphaFoldDB" id="I3UPM5"/>
<dbReference type="Proteomes" id="UP000005268">
    <property type="component" value="Chromosome"/>
</dbReference>
<sequence length="50" mass="5669">MINHREGTIKNVHSRTTWAKGKGGWSGKSPNPLNNLNFFEKGVDDFRGRL</sequence>
<proteinExistence type="predicted"/>
<dbReference type="HOGENOM" id="CLU_3121709_0_0_6"/>
<dbReference type="EMBL" id="CP003588">
    <property type="protein sequence ID" value="AFK67446.1"/>
    <property type="molecule type" value="Genomic_DNA"/>
</dbReference>
<name>I3UPM5_PSEPU</name>
<gene>
    <name evidence="1" type="ORF">YSA_01234</name>
</gene>
<organism evidence="1 2">
    <name type="scientific">Pseudomonas putida ND6</name>
    <dbReference type="NCBI Taxonomy" id="231023"/>
    <lineage>
        <taxon>Bacteria</taxon>
        <taxon>Pseudomonadati</taxon>
        <taxon>Pseudomonadota</taxon>
        <taxon>Gammaproteobacteria</taxon>
        <taxon>Pseudomonadales</taxon>
        <taxon>Pseudomonadaceae</taxon>
        <taxon>Pseudomonas</taxon>
    </lineage>
</organism>
<evidence type="ECO:0000313" key="1">
    <source>
        <dbReference type="EMBL" id="AFK67446.1"/>
    </source>
</evidence>